<dbReference type="GO" id="GO:0048038">
    <property type="term" value="F:quinone binding"/>
    <property type="evidence" value="ECO:0007669"/>
    <property type="project" value="TreeGrafter"/>
</dbReference>
<evidence type="ECO:0000313" key="4">
    <source>
        <dbReference type="EMBL" id="NYD69266.1"/>
    </source>
</evidence>
<gene>
    <name evidence="4" type="ORF">BJ984_000424</name>
</gene>
<dbReference type="EC" id="1.1.1.-" evidence="4"/>
<dbReference type="Proteomes" id="UP000549913">
    <property type="component" value="Unassembled WGS sequence"/>
</dbReference>
<evidence type="ECO:0000256" key="2">
    <source>
        <dbReference type="ARBA" id="ARBA00023002"/>
    </source>
</evidence>
<dbReference type="GO" id="GO:0047512">
    <property type="term" value="F:(S,S)-butanediol dehydrogenase activity"/>
    <property type="evidence" value="ECO:0007669"/>
    <property type="project" value="UniProtKB-EC"/>
</dbReference>
<keyword evidence="5" id="KW-1185">Reference proteome</keyword>
<dbReference type="PRINTS" id="PR00080">
    <property type="entry name" value="SDRFAMILY"/>
</dbReference>
<name>A0A852SAD1_9MICO</name>
<comment type="similarity">
    <text evidence="1 3">Belongs to the short-chain dehydrogenases/reductases (SDR) family.</text>
</comment>
<evidence type="ECO:0000256" key="1">
    <source>
        <dbReference type="ARBA" id="ARBA00006484"/>
    </source>
</evidence>
<evidence type="ECO:0000313" key="5">
    <source>
        <dbReference type="Proteomes" id="UP000549913"/>
    </source>
</evidence>
<dbReference type="PANTHER" id="PTHR42760">
    <property type="entry name" value="SHORT-CHAIN DEHYDROGENASES/REDUCTASES FAMILY MEMBER"/>
    <property type="match status" value="1"/>
</dbReference>
<keyword evidence="2 4" id="KW-0560">Oxidoreductase</keyword>
<dbReference type="GO" id="GO:0052588">
    <property type="term" value="F:diacetyl reductase ((S)-acetoin forming) (NAD+) activity"/>
    <property type="evidence" value="ECO:0007669"/>
    <property type="project" value="UniProtKB-EC"/>
</dbReference>
<dbReference type="NCBIfam" id="NF005559">
    <property type="entry name" value="PRK07231.1"/>
    <property type="match status" value="1"/>
</dbReference>
<dbReference type="EC" id="1.1.1.304" evidence="4"/>
<reference evidence="4 5" key="1">
    <citation type="submission" date="2020-07" db="EMBL/GenBank/DDBJ databases">
        <title>Sequencing the genomes of 1000 actinobacteria strains.</title>
        <authorList>
            <person name="Klenk H.-P."/>
        </authorList>
    </citation>
    <scope>NUCLEOTIDE SEQUENCE [LARGE SCALE GENOMIC DNA]</scope>
    <source>
        <strain evidence="4 5">DSM 26474</strain>
    </source>
</reference>
<dbReference type="SUPFAM" id="SSF51735">
    <property type="entry name" value="NAD(P)-binding Rossmann-fold domains"/>
    <property type="match status" value="1"/>
</dbReference>
<dbReference type="RefSeq" id="WP_179546627.1">
    <property type="nucleotide sequence ID" value="NZ_BSEW01000001.1"/>
</dbReference>
<dbReference type="AlphaFoldDB" id="A0A852SAD1"/>
<dbReference type="Pfam" id="PF00106">
    <property type="entry name" value="adh_short"/>
    <property type="match status" value="1"/>
</dbReference>
<organism evidence="4 5">
    <name type="scientific">Herbiconiux flava</name>
    <dbReference type="NCBI Taxonomy" id="881268"/>
    <lineage>
        <taxon>Bacteria</taxon>
        <taxon>Bacillati</taxon>
        <taxon>Actinomycetota</taxon>
        <taxon>Actinomycetes</taxon>
        <taxon>Micrococcales</taxon>
        <taxon>Microbacteriaceae</taxon>
        <taxon>Herbiconiux</taxon>
    </lineage>
</organism>
<dbReference type="InterPro" id="IPR020904">
    <property type="entry name" value="Sc_DH/Rdtase_CS"/>
</dbReference>
<dbReference type="EC" id="1.1.1.76" evidence="4"/>
<dbReference type="InterPro" id="IPR036291">
    <property type="entry name" value="NAD(P)-bd_dom_sf"/>
</dbReference>
<sequence length="262" mass="27117">MANRVSGTVAVVTGAGSGMGRGIARALASEGASVVIADLNGEAAEATAQSLRDDGFAAAGVRADVSKRDEVRSVVERTVAEFGRLDVWFNNAGFNAPMKFLDVTEENWRSIMEVNALGVLIGTQEAARQMIAQGVCGKIVNTTSMAGRQGFPAFAPYSAAKAAVISLTQSAAKALAEHDITVNAFAPGVVDTPLWVKLDEDLLAIGETKTAGGAMDEFAAGIIRGRTATVDDIVGTALYLASSDSDYLTAQVIMIDGGMVLV</sequence>
<dbReference type="PANTHER" id="PTHR42760:SF133">
    <property type="entry name" value="3-OXOACYL-[ACYL-CARRIER-PROTEIN] REDUCTASE"/>
    <property type="match status" value="1"/>
</dbReference>
<evidence type="ECO:0000256" key="3">
    <source>
        <dbReference type="RuleBase" id="RU000363"/>
    </source>
</evidence>
<dbReference type="FunFam" id="3.40.50.720:FF:000084">
    <property type="entry name" value="Short-chain dehydrogenase reductase"/>
    <property type="match status" value="1"/>
</dbReference>
<dbReference type="GO" id="GO:0006633">
    <property type="term" value="P:fatty acid biosynthetic process"/>
    <property type="evidence" value="ECO:0007669"/>
    <property type="project" value="TreeGrafter"/>
</dbReference>
<comment type="caution">
    <text evidence="4">The sequence shown here is derived from an EMBL/GenBank/DDBJ whole genome shotgun (WGS) entry which is preliminary data.</text>
</comment>
<dbReference type="InterPro" id="IPR002347">
    <property type="entry name" value="SDR_fam"/>
</dbReference>
<accession>A0A852SAD1</accession>
<dbReference type="PRINTS" id="PR00081">
    <property type="entry name" value="GDHRDH"/>
</dbReference>
<dbReference type="Gene3D" id="3.40.50.720">
    <property type="entry name" value="NAD(P)-binding Rossmann-like Domain"/>
    <property type="match status" value="1"/>
</dbReference>
<protein>
    <submittedName>
        <fullName evidence="4">Meso-butanediol dehydrogenase/(S,S)-butanediol dehydrogenase/diacetyl reductase</fullName>
        <ecNumber evidence="4">1.1.1.-</ecNumber>
        <ecNumber evidence="4">1.1.1.304</ecNumber>
        <ecNumber evidence="4">1.1.1.76</ecNumber>
    </submittedName>
</protein>
<dbReference type="PROSITE" id="PS00061">
    <property type="entry name" value="ADH_SHORT"/>
    <property type="match status" value="1"/>
</dbReference>
<proteinExistence type="inferred from homology"/>
<dbReference type="EMBL" id="JACCBM010000001">
    <property type="protein sequence ID" value="NYD69266.1"/>
    <property type="molecule type" value="Genomic_DNA"/>
</dbReference>